<dbReference type="GO" id="GO:0008168">
    <property type="term" value="F:methyltransferase activity"/>
    <property type="evidence" value="ECO:0007669"/>
    <property type="project" value="UniProtKB-KW"/>
</dbReference>
<dbReference type="OrthoDB" id="5846691at2759"/>
<keyword evidence="2" id="KW-0158">Chromosome</keyword>
<evidence type="ECO:0000313" key="7">
    <source>
        <dbReference type="EMBL" id="VDM63693.1"/>
    </source>
</evidence>
<evidence type="ECO:0000256" key="5">
    <source>
        <dbReference type="ARBA" id="ARBA00022691"/>
    </source>
</evidence>
<dbReference type="SUPFAM" id="SSF82199">
    <property type="entry name" value="SET domain"/>
    <property type="match status" value="1"/>
</dbReference>
<reference evidence="9" key="1">
    <citation type="submission" date="2017-02" db="UniProtKB">
        <authorList>
            <consortium name="WormBaseParasite"/>
        </authorList>
    </citation>
    <scope>IDENTIFICATION</scope>
</reference>
<dbReference type="AlphaFoldDB" id="A0A0R3PZS8"/>
<evidence type="ECO:0000313" key="8">
    <source>
        <dbReference type="Proteomes" id="UP000267027"/>
    </source>
</evidence>
<evidence type="ECO:0000256" key="2">
    <source>
        <dbReference type="ARBA" id="ARBA00022454"/>
    </source>
</evidence>
<keyword evidence="8" id="KW-1185">Reference proteome</keyword>
<proteinExistence type="predicted"/>
<keyword evidence="4" id="KW-0808">Transferase</keyword>
<dbReference type="GO" id="GO:0032259">
    <property type="term" value="P:methylation"/>
    <property type="evidence" value="ECO:0007669"/>
    <property type="project" value="UniProtKB-KW"/>
</dbReference>
<dbReference type="Proteomes" id="UP000267027">
    <property type="component" value="Unassembled WGS sequence"/>
</dbReference>
<organism evidence="9">
    <name type="scientific">Angiostrongylus costaricensis</name>
    <name type="common">Nematode worm</name>
    <dbReference type="NCBI Taxonomy" id="334426"/>
    <lineage>
        <taxon>Eukaryota</taxon>
        <taxon>Metazoa</taxon>
        <taxon>Ecdysozoa</taxon>
        <taxon>Nematoda</taxon>
        <taxon>Chromadorea</taxon>
        <taxon>Rhabditida</taxon>
        <taxon>Rhabditina</taxon>
        <taxon>Rhabditomorpha</taxon>
        <taxon>Strongyloidea</taxon>
        <taxon>Metastrongylidae</taxon>
        <taxon>Angiostrongylus</taxon>
    </lineage>
</organism>
<evidence type="ECO:0000256" key="1">
    <source>
        <dbReference type="ARBA" id="ARBA00004286"/>
    </source>
</evidence>
<keyword evidence="3" id="KW-0489">Methyltransferase</keyword>
<evidence type="ECO:0000313" key="9">
    <source>
        <dbReference type="WBParaSite" id="ACOC_0001210701-mRNA-1"/>
    </source>
</evidence>
<keyword evidence="5" id="KW-0949">S-adenosyl-L-methionine</keyword>
<name>A0A0R3PZS8_ANGCS</name>
<reference evidence="7 8" key="2">
    <citation type="submission" date="2018-11" db="EMBL/GenBank/DDBJ databases">
        <authorList>
            <consortium name="Pathogen Informatics"/>
        </authorList>
    </citation>
    <scope>NUCLEOTIDE SEQUENCE [LARGE SCALE GENOMIC DNA]</scope>
    <source>
        <strain evidence="7 8">Costa Rica</strain>
    </source>
</reference>
<feature type="region of interest" description="Disordered" evidence="6">
    <location>
        <begin position="106"/>
        <end position="133"/>
    </location>
</feature>
<evidence type="ECO:0000256" key="3">
    <source>
        <dbReference type="ARBA" id="ARBA00022603"/>
    </source>
</evidence>
<protein>
    <submittedName>
        <fullName evidence="9">SET domain-containing protein</fullName>
    </submittedName>
</protein>
<accession>A0A0R3PZS8</accession>
<dbReference type="Gene3D" id="2.170.270.10">
    <property type="entry name" value="SET domain"/>
    <property type="match status" value="1"/>
</dbReference>
<comment type="subcellular location">
    <subcellularLocation>
        <location evidence="1">Chromosome</location>
    </subcellularLocation>
</comment>
<dbReference type="WBParaSite" id="ACOC_0001210701-mRNA-1">
    <property type="protein sequence ID" value="ACOC_0001210701-mRNA-1"/>
    <property type="gene ID" value="ACOC_0001210701"/>
</dbReference>
<evidence type="ECO:0000256" key="4">
    <source>
        <dbReference type="ARBA" id="ARBA00022679"/>
    </source>
</evidence>
<dbReference type="InterPro" id="IPR050973">
    <property type="entry name" value="H3K9_Histone-Lys_N-MTase"/>
</dbReference>
<dbReference type="EMBL" id="UYYA01004897">
    <property type="protein sequence ID" value="VDM63693.1"/>
    <property type="molecule type" value="Genomic_DNA"/>
</dbReference>
<dbReference type="PANTHER" id="PTHR46223:SF3">
    <property type="entry name" value="HISTONE-LYSINE N-METHYLTRANSFERASE SET-23"/>
    <property type="match status" value="1"/>
</dbReference>
<gene>
    <name evidence="7" type="ORF">ACOC_LOCUS12108</name>
</gene>
<sequence>MDYYCEGKEQMAYVLRSAQLVKTHLSSIRVICKDIQTRVPPKAVAEQSLKQFHTKRQNPNIVGEHQVSLFYTTFGYHFQKLLLALGLTEAQIDRLENSPLWAPFPVNKNEEQTSNQDGEVVKGRSKTRNNSPEKDWEVAVTLRSSPVEKILAAGRREKLISQMAACMKRMDERKFQEFFPMFSKRHDYNNYHRVRLRMVEECINDKLEELEIAPIYFESWTENEGAIIDIKYLVRCAISFSNYSEAEAIGLALRMQYPEDAAGCDCKDGRCTLSCPCIKIRMRRNGKVDVEKQAEAIMEGCGTTCSCNFDCPSRFEERRRKVPLVLLHTAIKGWCVYTPQMISKGTFLGTYTGEIFVVVVVSEEGEVAETSAIDE</sequence>
<dbReference type="InterPro" id="IPR046341">
    <property type="entry name" value="SET_dom_sf"/>
</dbReference>
<dbReference type="STRING" id="334426.A0A0R3PZS8"/>
<dbReference type="GO" id="GO:0005694">
    <property type="term" value="C:chromosome"/>
    <property type="evidence" value="ECO:0007669"/>
    <property type="project" value="UniProtKB-SubCell"/>
</dbReference>
<evidence type="ECO:0000256" key="6">
    <source>
        <dbReference type="SAM" id="MobiDB-lite"/>
    </source>
</evidence>
<dbReference type="PANTHER" id="PTHR46223">
    <property type="entry name" value="HISTONE-LYSINE N-METHYLTRANSFERASE SUV39H"/>
    <property type="match status" value="1"/>
</dbReference>